<organism evidence="2 3">
    <name type="scientific">Burkholderia aenigmatica</name>
    <dbReference type="NCBI Taxonomy" id="2015348"/>
    <lineage>
        <taxon>Bacteria</taxon>
        <taxon>Pseudomonadati</taxon>
        <taxon>Pseudomonadota</taxon>
        <taxon>Betaproteobacteria</taxon>
        <taxon>Burkholderiales</taxon>
        <taxon>Burkholderiaceae</taxon>
        <taxon>Burkholderia</taxon>
        <taxon>Burkholderia cepacia complex</taxon>
    </lineage>
</organism>
<dbReference type="AlphaFoldDB" id="A0A6J5JQ57"/>
<reference evidence="2 3" key="1">
    <citation type="submission" date="2020-04" db="EMBL/GenBank/DDBJ databases">
        <authorList>
            <person name="Depoorter E."/>
        </authorList>
    </citation>
    <scope>NUCLEOTIDE SEQUENCE [LARGE SCALE GENOMIC DNA]</scope>
    <source>
        <strain evidence="2 3">BCC0217</strain>
    </source>
</reference>
<evidence type="ECO:0000313" key="2">
    <source>
        <dbReference type="EMBL" id="CAB3973235.1"/>
    </source>
</evidence>
<dbReference type="InterPro" id="IPR001647">
    <property type="entry name" value="HTH_TetR"/>
</dbReference>
<evidence type="ECO:0000313" key="3">
    <source>
        <dbReference type="Proteomes" id="UP000494301"/>
    </source>
</evidence>
<protein>
    <submittedName>
        <fullName evidence="2">TetR family transcriptional regulator</fullName>
    </submittedName>
</protein>
<accession>A0A6J5JQ57</accession>
<dbReference type="InterPro" id="IPR009057">
    <property type="entry name" value="Homeodomain-like_sf"/>
</dbReference>
<dbReference type="Pfam" id="PF00440">
    <property type="entry name" value="TetR_N"/>
    <property type="match status" value="1"/>
</dbReference>
<name>A0A6J5JQ57_9BURK</name>
<dbReference type="Gene3D" id="1.10.357.10">
    <property type="entry name" value="Tetracycline Repressor, domain 2"/>
    <property type="match status" value="1"/>
</dbReference>
<dbReference type="Proteomes" id="UP000494301">
    <property type="component" value="Unassembled WGS sequence"/>
</dbReference>
<dbReference type="GO" id="GO:0003677">
    <property type="term" value="F:DNA binding"/>
    <property type="evidence" value="ECO:0007669"/>
    <property type="project" value="UniProtKB-UniRule"/>
</dbReference>
<dbReference type="EMBL" id="CABWIL020000038">
    <property type="protein sequence ID" value="CAB3973235.1"/>
    <property type="molecule type" value="Genomic_DNA"/>
</dbReference>
<dbReference type="PANTHER" id="PTHR43479:SF11">
    <property type="entry name" value="ACREF_ENVCD OPERON REPRESSOR-RELATED"/>
    <property type="match status" value="1"/>
</dbReference>
<gene>
    <name evidence="2" type="ORF">BLA3211_07387</name>
</gene>
<dbReference type="PROSITE" id="PS50977">
    <property type="entry name" value="HTH_TETR_2"/>
    <property type="match status" value="1"/>
</dbReference>
<dbReference type="SUPFAM" id="SSF46689">
    <property type="entry name" value="Homeodomain-like"/>
    <property type="match status" value="1"/>
</dbReference>
<keyword evidence="1" id="KW-0238">DNA-binding</keyword>
<dbReference type="InterPro" id="IPR050624">
    <property type="entry name" value="HTH-type_Tx_Regulator"/>
</dbReference>
<proteinExistence type="predicted"/>
<evidence type="ECO:0000256" key="1">
    <source>
        <dbReference type="ARBA" id="ARBA00023125"/>
    </source>
</evidence>
<dbReference type="PANTHER" id="PTHR43479">
    <property type="entry name" value="ACREF/ENVCD OPERON REPRESSOR-RELATED"/>
    <property type="match status" value="1"/>
</dbReference>
<sequence>MTMSTLTRNDWIAAGFEALDGEGYAGISAENLARRLNVTRGSFYHHFRNREDFVRTLLTVWEDDYTARMLAYAAGGRGAGDTLTRYLHIAAEKRPGREIAIRAWALHDPLVAEFQQRVDATRLAFAVETSRRWARMPGEAEIVGQLAHLCLIGGQQAGLRRDAERFNGFMQRAFAAVGSRLARGRA</sequence>